<evidence type="ECO:0000313" key="1">
    <source>
        <dbReference type="EMBL" id="MFB9232860.1"/>
    </source>
</evidence>
<sequence>MRDLLRMLKVTAIHASGPDYDKDDASIYTSDGTPDDDFISQDDVGDEFLWFGWLQQQEGLVTPLGWKLKAHDNLIAEWRGDQFWINLNDEQHRFPLSCDAHNTYITISSIAYLLRERYDFWLVKYLMGADTHALLITTKTETEELASNHSRAMSRWFIPLQLGHDYFSGIDVPYLDHENHNPLFEKQRDAIAPVIVKIHEEIANKGARVREVHKQRELWLNELLHDVKAPNVSVEEISRMSAELGQKITQTDKEYADIFARLREEIAQIIENSERR</sequence>
<dbReference type="EMBL" id="JBHMEA010000044">
    <property type="protein sequence ID" value="MFB9232860.1"/>
    <property type="molecule type" value="Genomic_DNA"/>
</dbReference>
<protein>
    <submittedName>
        <fullName evidence="1">Uncharacterized protein</fullName>
    </submittedName>
</protein>
<gene>
    <name evidence="1" type="ORF">ACFFUT_13795</name>
</gene>
<dbReference type="RefSeq" id="WP_213887133.1">
    <property type="nucleotide sequence ID" value="NZ_JAGFNU010000001.1"/>
</dbReference>
<reference evidence="1 2" key="1">
    <citation type="submission" date="2024-09" db="EMBL/GenBank/DDBJ databases">
        <authorList>
            <person name="Sun Q."/>
            <person name="Mori K."/>
        </authorList>
    </citation>
    <scope>NUCLEOTIDE SEQUENCE [LARGE SCALE GENOMIC DNA]</scope>
    <source>
        <strain evidence="1 2">CECT 8726</strain>
    </source>
</reference>
<accession>A0ABV5JHB6</accession>
<dbReference type="Proteomes" id="UP001589683">
    <property type="component" value="Unassembled WGS sequence"/>
</dbReference>
<keyword evidence="2" id="KW-1185">Reference proteome</keyword>
<proteinExistence type="predicted"/>
<evidence type="ECO:0000313" key="2">
    <source>
        <dbReference type="Proteomes" id="UP001589683"/>
    </source>
</evidence>
<comment type="caution">
    <text evidence="1">The sequence shown here is derived from an EMBL/GenBank/DDBJ whole genome shotgun (WGS) entry which is preliminary data.</text>
</comment>
<name>A0ABV5JHB6_9RHOB</name>
<organism evidence="1 2">
    <name type="scientific">Pseudohalocynthiibacter aestuariivivens</name>
    <dbReference type="NCBI Taxonomy" id="1591409"/>
    <lineage>
        <taxon>Bacteria</taxon>
        <taxon>Pseudomonadati</taxon>
        <taxon>Pseudomonadota</taxon>
        <taxon>Alphaproteobacteria</taxon>
        <taxon>Rhodobacterales</taxon>
        <taxon>Paracoccaceae</taxon>
        <taxon>Pseudohalocynthiibacter</taxon>
    </lineage>
</organism>